<dbReference type="PRINTS" id="PR00723">
    <property type="entry name" value="SUBTILISIN"/>
</dbReference>
<accession>A0A1M4E8J9</accession>
<feature type="domain" description="Peptidase S8/S53" evidence="7">
    <location>
        <begin position="222"/>
        <end position="494"/>
    </location>
</feature>
<feature type="active site" description="Charge relay system" evidence="5">
    <location>
        <position position="228"/>
    </location>
</feature>
<dbReference type="GO" id="GO:0004252">
    <property type="term" value="F:serine-type endopeptidase activity"/>
    <property type="evidence" value="ECO:0007669"/>
    <property type="project" value="UniProtKB-UniRule"/>
</dbReference>
<name>A0A1M4E8J9_9ACTN</name>
<dbReference type="InterPro" id="IPR015500">
    <property type="entry name" value="Peptidase_S8_subtilisin-rel"/>
</dbReference>
<sequence length="531" mass="56417">MTIDYIPEAPKSGPAEQFGPSWQGFTLPREILDRHGAKVLDPWAVGLDDGETRPDTTVYRADVLLVPGHLLVNRDDTDFINTALADVGLKLSEESIERARRRQVDRETVWLPAVLTIGEGRLDVKADAWPALRAIRRALRRESRPLADRQGLEQICLDHLFVGSATSGIGSLDLGGEPATSGHAVTDEPGGHSRPGYGRTPVTVVAGPPRRRSLEELGGPRITVVTLDTGVAAHPWFRPVSDPDAFLTVDPAGQQLIEDSHPAYQGRDIAKLVGHEDLGHLPNPLVGTLNSHTGHGLMLAGLIAQIAPDARVLMYKVMHSDGVVPGEALHAALDRLVELLDGGQSVDVLCCSFGAFAETGSPAMQALFDKVNQLRARGVIVVNAAGNYATTRPFYLAALSETPVQGPPLAPMLGVAAKNPDGSIAIFSNEHPAVRWRAPGAMVVSTFPPQFHGAQNATLSTGERASLDGDAMGAHCAWSGTSFAAPIVAGAIAAELTKTVQQVGVSRVERARAAVDVLIDDKVARPEIVPI</sequence>
<evidence type="ECO:0000313" key="8">
    <source>
        <dbReference type="EMBL" id="SBO95180.1"/>
    </source>
</evidence>
<keyword evidence="4 5" id="KW-0720">Serine protease</keyword>
<dbReference type="GO" id="GO:0006508">
    <property type="term" value="P:proteolysis"/>
    <property type="evidence" value="ECO:0007669"/>
    <property type="project" value="UniProtKB-KW"/>
</dbReference>
<dbReference type="InterPro" id="IPR036852">
    <property type="entry name" value="Peptidase_S8/S53_dom_sf"/>
</dbReference>
<evidence type="ECO:0000259" key="7">
    <source>
        <dbReference type="Pfam" id="PF00082"/>
    </source>
</evidence>
<evidence type="ECO:0000256" key="6">
    <source>
        <dbReference type="SAM" id="MobiDB-lite"/>
    </source>
</evidence>
<dbReference type="SUPFAM" id="SSF52743">
    <property type="entry name" value="Subtilisin-like"/>
    <property type="match status" value="1"/>
</dbReference>
<dbReference type="PROSITE" id="PS51892">
    <property type="entry name" value="SUBTILASE"/>
    <property type="match status" value="1"/>
</dbReference>
<feature type="region of interest" description="Disordered" evidence="6">
    <location>
        <begin position="178"/>
        <end position="206"/>
    </location>
</feature>
<dbReference type="InterPro" id="IPR050131">
    <property type="entry name" value="Peptidase_S8_subtilisin-like"/>
</dbReference>
<feature type="active site" description="Charge relay system" evidence="5">
    <location>
        <position position="482"/>
    </location>
</feature>
<feature type="region of interest" description="Disordered" evidence="6">
    <location>
        <begin position="1"/>
        <end position="20"/>
    </location>
</feature>
<dbReference type="PANTHER" id="PTHR43806:SF11">
    <property type="entry name" value="CEREVISIN-RELATED"/>
    <property type="match status" value="1"/>
</dbReference>
<keyword evidence="3 5" id="KW-0378">Hydrolase</keyword>
<reference evidence="8" key="1">
    <citation type="submission" date="2016-04" db="EMBL/GenBank/DDBJ databases">
        <authorList>
            <person name="Evans L.H."/>
            <person name="Alamgir A."/>
            <person name="Owens N."/>
            <person name="Weber N.D."/>
            <person name="Virtaneva K."/>
            <person name="Barbian K."/>
            <person name="Babar A."/>
            <person name="Rosenke K."/>
        </authorList>
    </citation>
    <scope>NUCLEOTIDE SEQUENCE</scope>
    <source>
        <strain evidence="8">Nono1</strain>
    </source>
</reference>
<dbReference type="EMBL" id="LT559118">
    <property type="protein sequence ID" value="SBO95180.1"/>
    <property type="molecule type" value="Genomic_DNA"/>
</dbReference>
<gene>
    <name evidence="8" type="ORF">BN4615_P4696</name>
</gene>
<evidence type="ECO:0000256" key="2">
    <source>
        <dbReference type="ARBA" id="ARBA00022670"/>
    </source>
</evidence>
<dbReference type="CDD" id="cd00306">
    <property type="entry name" value="Peptidases_S8_S53"/>
    <property type="match status" value="1"/>
</dbReference>
<dbReference type="PANTHER" id="PTHR43806">
    <property type="entry name" value="PEPTIDASE S8"/>
    <property type="match status" value="1"/>
</dbReference>
<dbReference type="Gene3D" id="3.40.50.200">
    <property type="entry name" value="Peptidase S8/S53 domain"/>
    <property type="match status" value="1"/>
</dbReference>
<proteinExistence type="inferred from homology"/>
<evidence type="ECO:0000256" key="5">
    <source>
        <dbReference type="PROSITE-ProRule" id="PRU01240"/>
    </source>
</evidence>
<evidence type="ECO:0000256" key="4">
    <source>
        <dbReference type="ARBA" id="ARBA00022825"/>
    </source>
</evidence>
<protein>
    <submittedName>
        <fullName evidence="8">Peptidase S8 and S53, subtilisin, kexin, sedolisin</fullName>
    </submittedName>
</protein>
<dbReference type="InterPro" id="IPR023828">
    <property type="entry name" value="Peptidase_S8_Ser-AS"/>
</dbReference>
<dbReference type="Pfam" id="PF00082">
    <property type="entry name" value="Peptidase_S8"/>
    <property type="match status" value="1"/>
</dbReference>
<evidence type="ECO:0000256" key="1">
    <source>
        <dbReference type="ARBA" id="ARBA00011073"/>
    </source>
</evidence>
<comment type="similarity">
    <text evidence="1 5">Belongs to the peptidase S8 family.</text>
</comment>
<organism evidence="8">
    <name type="scientific">Nonomuraea gerenzanensis</name>
    <dbReference type="NCBI Taxonomy" id="93944"/>
    <lineage>
        <taxon>Bacteria</taxon>
        <taxon>Bacillati</taxon>
        <taxon>Actinomycetota</taxon>
        <taxon>Actinomycetes</taxon>
        <taxon>Streptosporangiales</taxon>
        <taxon>Streptosporangiaceae</taxon>
        <taxon>Nonomuraea</taxon>
    </lineage>
</organism>
<dbReference type="RefSeq" id="WP_225274577.1">
    <property type="nucleotide sequence ID" value="NZ_CP084058.1"/>
</dbReference>
<keyword evidence="2 5" id="KW-0645">Protease</keyword>
<evidence type="ECO:0000256" key="3">
    <source>
        <dbReference type="ARBA" id="ARBA00022801"/>
    </source>
</evidence>
<dbReference type="AlphaFoldDB" id="A0A1M4E8J9"/>
<feature type="active site" description="Charge relay system" evidence="5">
    <location>
        <position position="295"/>
    </location>
</feature>
<dbReference type="PROSITE" id="PS00138">
    <property type="entry name" value="SUBTILASE_SER"/>
    <property type="match status" value="1"/>
</dbReference>
<dbReference type="InterPro" id="IPR000209">
    <property type="entry name" value="Peptidase_S8/S53_dom"/>
</dbReference>